<evidence type="ECO:0000313" key="4">
    <source>
        <dbReference type="Proteomes" id="UP001652700"/>
    </source>
</evidence>
<dbReference type="SUPFAM" id="SSF53098">
    <property type="entry name" value="Ribonuclease H-like"/>
    <property type="match status" value="1"/>
</dbReference>
<dbReference type="Pfam" id="PF05699">
    <property type="entry name" value="Dimer_Tnp_hAT"/>
    <property type="match status" value="1"/>
</dbReference>
<dbReference type="RefSeq" id="XP_050516586.1">
    <property type="nucleotide sequence ID" value="XM_050660629.1"/>
</dbReference>
<accession>A0ABM5L2B6</accession>
<reference evidence="3" key="1">
    <citation type="submission" date="2025-05" db="UniProtKB">
        <authorList>
            <consortium name="EnsemblMetazoa"/>
        </authorList>
    </citation>
    <scope>IDENTIFICATION</scope>
</reference>
<dbReference type="InterPro" id="IPR012337">
    <property type="entry name" value="RNaseH-like_sf"/>
</dbReference>
<evidence type="ECO:0000313" key="3">
    <source>
        <dbReference type="EnsemblMetazoa" id="XP_050516586.1"/>
    </source>
</evidence>
<evidence type="ECO:0000256" key="1">
    <source>
        <dbReference type="SAM" id="MobiDB-lite"/>
    </source>
</evidence>
<name>A0ABM5L2B6_DIAVI</name>
<dbReference type="GeneID" id="126891453"/>
<dbReference type="PANTHER" id="PTHR37162">
    <property type="entry name" value="HAT FAMILY DIMERISATION DOMAINCONTAINING PROTEIN-RELATED"/>
    <property type="match status" value="1"/>
</dbReference>
<protein>
    <recommendedName>
        <fullName evidence="2">HAT C-terminal dimerisation domain-containing protein</fullName>
    </recommendedName>
</protein>
<feature type="region of interest" description="Disordered" evidence="1">
    <location>
        <begin position="92"/>
        <end position="114"/>
    </location>
</feature>
<proteinExistence type="predicted"/>
<dbReference type="PANTHER" id="PTHR37162:SF1">
    <property type="entry name" value="BED-TYPE DOMAIN-CONTAINING PROTEIN"/>
    <property type="match status" value="1"/>
</dbReference>
<evidence type="ECO:0000259" key="2">
    <source>
        <dbReference type="Pfam" id="PF05699"/>
    </source>
</evidence>
<keyword evidence="4" id="KW-1185">Reference proteome</keyword>
<feature type="domain" description="HAT C-terminal dimerisation" evidence="2">
    <location>
        <begin position="658"/>
        <end position="733"/>
    </location>
</feature>
<dbReference type="Proteomes" id="UP001652700">
    <property type="component" value="Unplaced"/>
</dbReference>
<organism evidence="3 4">
    <name type="scientific">Diabrotica virgifera virgifera</name>
    <name type="common">western corn rootworm</name>
    <dbReference type="NCBI Taxonomy" id="50390"/>
    <lineage>
        <taxon>Eukaryota</taxon>
        <taxon>Metazoa</taxon>
        <taxon>Ecdysozoa</taxon>
        <taxon>Arthropoda</taxon>
        <taxon>Hexapoda</taxon>
        <taxon>Insecta</taxon>
        <taxon>Pterygota</taxon>
        <taxon>Neoptera</taxon>
        <taxon>Endopterygota</taxon>
        <taxon>Coleoptera</taxon>
        <taxon>Polyphaga</taxon>
        <taxon>Cucujiformia</taxon>
        <taxon>Chrysomeloidea</taxon>
        <taxon>Chrysomelidae</taxon>
        <taxon>Galerucinae</taxon>
        <taxon>Diabroticina</taxon>
        <taxon>Diabroticites</taxon>
        <taxon>Diabrotica</taxon>
    </lineage>
</organism>
<dbReference type="InterPro" id="IPR008906">
    <property type="entry name" value="HATC_C_dom"/>
</dbReference>
<feature type="compositionally biased region" description="Polar residues" evidence="1">
    <location>
        <begin position="92"/>
        <end position="111"/>
    </location>
</feature>
<dbReference type="EnsemblMetazoa" id="XM_050660629.1">
    <property type="protein sequence ID" value="XP_050516586.1"/>
    <property type="gene ID" value="LOC126891453"/>
</dbReference>
<sequence>MVKKHLVRQGKHFLKNLIGDELGTEEMFDEKLDVDSDINEEESDNNEETNNFVQWGKQIENEVRSTIATFSGNLDNAQCSYSLKDFIMMSDSNSGSATETDQNQLGPSSSSAKRKKVYKQHFKKDWVKLPGYHWVECSKKGTMYAWCKICRCDINITAGKVQLSKHSESSKHIKYVQNIEANSGRQQNIADMFSASTSKLNVEENLKEGIIRTAGLLAEHNRPMNLMEHLIDYLNAVCKDSEIAKKMKAGRTKITRVLKKVTGTSQKTYLIELMKTKKFSLIADESTDNSCIKHMCLVVRMAIDHKVEDNFLDLIPVVETTGAVLYEKIINFFTKHDIPYKTNFIGFASDGASNMVGIRNSLVSRLQENIPGIFTVKCICHSFHLCASYACKKLPEEVEQLTREVYNFFANSPKRVEELKEFQEFVNVAPAKILHPSQTRWLSLESVIKRLLNQYNALKLYFVDQVANNITQADLILEKLNTEENRLYLEFLSHALPIFNDLNKLMQSESPKIHILYKEITNTLKIILDFYMKSDIISTESIDKIDFKNPRNFLQLDDMYFSAEINSSSLDKNRLEKVKLNCLNFYIESVQQICSRFPLKDSLFEKMEFMDPEVIRSRKIRSIGHISKLCPNLFNVDIQTIDNEWLALRNFVIDFKDEYNDICEFWKYIASIKTPDHNGLRFSNLTNFVFNLLTLPVSSATVERVFSVVNLNKTKQRNRLKTSTLTAILHTKSLVNKNKAICSNFLIPKEMIKKLNQNIYDSDSD</sequence>